<organism evidence="6 7">
    <name type="scientific">Achromobacter mucicolens</name>
    <dbReference type="NCBI Taxonomy" id="1389922"/>
    <lineage>
        <taxon>Bacteria</taxon>
        <taxon>Pseudomonadati</taxon>
        <taxon>Pseudomonadota</taxon>
        <taxon>Betaproteobacteria</taxon>
        <taxon>Burkholderiales</taxon>
        <taxon>Alcaligenaceae</taxon>
        <taxon>Achromobacter</taxon>
    </lineage>
</organism>
<gene>
    <name evidence="3" type="primary">cobB</name>
    <name evidence="6" type="ORF">N5C72_04295</name>
</gene>
<comment type="similarity">
    <text evidence="3">Belongs to the sirtuin family. Class III subfamily.</text>
</comment>
<evidence type="ECO:0000259" key="5">
    <source>
        <dbReference type="PROSITE" id="PS50305"/>
    </source>
</evidence>
<feature type="binding site" evidence="3 4">
    <location>
        <position position="160"/>
    </location>
    <ligand>
        <name>Zn(2+)</name>
        <dbReference type="ChEBI" id="CHEBI:29105"/>
    </ligand>
</feature>
<dbReference type="InterPro" id="IPR026590">
    <property type="entry name" value="Ssirtuin_cat_dom"/>
</dbReference>
<comment type="caution">
    <text evidence="3">Lacks conserved residue(s) required for the propagation of feature annotation.</text>
</comment>
<proteinExistence type="inferred from homology"/>
<dbReference type="Proteomes" id="UP001158644">
    <property type="component" value="Unassembled WGS sequence"/>
</dbReference>
<evidence type="ECO:0000256" key="1">
    <source>
        <dbReference type="ARBA" id="ARBA00022679"/>
    </source>
</evidence>
<keyword evidence="6" id="KW-0012">Acyltransferase</keyword>
<comment type="subcellular location">
    <subcellularLocation>
        <location evidence="3">Cytoplasm</location>
    </subcellularLocation>
</comment>
<evidence type="ECO:0000256" key="3">
    <source>
        <dbReference type="HAMAP-Rule" id="MF_01121"/>
    </source>
</evidence>
<comment type="catalytic activity">
    <reaction evidence="3">
        <text>N(6)-acetyl-L-lysyl-[protein] + NAD(+) + H2O = 2''-O-acetyl-ADP-D-ribose + nicotinamide + L-lysyl-[protein]</text>
        <dbReference type="Rhea" id="RHEA:43636"/>
        <dbReference type="Rhea" id="RHEA-COMP:9752"/>
        <dbReference type="Rhea" id="RHEA-COMP:10731"/>
        <dbReference type="ChEBI" id="CHEBI:15377"/>
        <dbReference type="ChEBI" id="CHEBI:17154"/>
        <dbReference type="ChEBI" id="CHEBI:29969"/>
        <dbReference type="ChEBI" id="CHEBI:57540"/>
        <dbReference type="ChEBI" id="CHEBI:61930"/>
        <dbReference type="ChEBI" id="CHEBI:83767"/>
        <dbReference type="EC" id="2.3.1.286"/>
    </reaction>
</comment>
<feature type="binding site" evidence="3">
    <location>
        <position position="75"/>
    </location>
    <ligand>
        <name>substrate</name>
    </ligand>
</feature>
<dbReference type="NCBIfam" id="NF001753">
    <property type="entry name" value="PRK00481.1-3"/>
    <property type="match status" value="1"/>
</dbReference>
<feature type="binding site" evidence="3">
    <location>
        <position position="244"/>
    </location>
    <ligand>
        <name>NAD(+)</name>
        <dbReference type="ChEBI" id="CHEBI:57540"/>
    </ligand>
</feature>
<comment type="domain">
    <text evidence="3">2 residues (Tyr-72 and Arg-75) present in a large hydrophobic pocket are probably involved in substrate specificity. They are important for desuccinylation activity, but dispensable for deacetylation activity.</text>
</comment>
<dbReference type="PANTHER" id="PTHR11085">
    <property type="entry name" value="NAD-DEPENDENT PROTEIN DEACYLASE SIRTUIN-5, MITOCHONDRIAL-RELATED"/>
    <property type="match status" value="1"/>
</dbReference>
<protein>
    <recommendedName>
        <fullName evidence="3">NAD-dependent protein deacylase</fullName>
        <ecNumber evidence="3">2.3.1.286</ecNumber>
    </recommendedName>
    <alternativeName>
        <fullName evidence="3">Regulatory protein SIR2 homolog</fullName>
    </alternativeName>
</protein>
<dbReference type="Pfam" id="PF02146">
    <property type="entry name" value="SIR2"/>
    <property type="match status" value="1"/>
</dbReference>
<dbReference type="GO" id="GO:0005737">
    <property type="term" value="C:cytoplasm"/>
    <property type="evidence" value="ECO:0007669"/>
    <property type="project" value="UniProtKB-SubCell"/>
</dbReference>
<dbReference type="Gene3D" id="3.40.50.1220">
    <property type="entry name" value="TPP-binding domain"/>
    <property type="match status" value="1"/>
</dbReference>
<keyword evidence="3 4" id="KW-0862">Zinc</keyword>
<feature type="domain" description="Deacetylase sirtuin-type" evidence="5">
    <location>
        <begin position="1"/>
        <end position="264"/>
    </location>
</feature>
<dbReference type="GO" id="GO:0036055">
    <property type="term" value="F:protein-succinyllysine desuccinylase activity"/>
    <property type="evidence" value="ECO:0007669"/>
    <property type="project" value="UniProtKB-UniRule"/>
</dbReference>
<feature type="active site" description="Proton acceptor" evidence="3 4">
    <location>
        <position position="124"/>
    </location>
</feature>
<evidence type="ECO:0000256" key="4">
    <source>
        <dbReference type="PROSITE-ProRule" id="PRU00236"/>
    </source>
</evidence>
<dbReference type="InterPro" id="IPR003000">
    <property type="entry name" value="Sirtuin"/>
</dbReference>
<feature type="binding site" evidence="3">
    <location>
        <begin position="106"/>
        <end position="109"/>
    </location>
    <ligand>
        <name>NAD(+)</name>
        <dbReference type="ChEBI" id="CHEBI:57540"/>
    </ligand>
</feature>
<keyword evidence="2 3" id="KW-0520">NAD</keyword>
<dbReference type="PROSITE" id="PS50305">
    <property type="entry name" value="SIRTUIN"/>
    <property type="match status" value="1"/>
</dbReference>
<dbReference type="PANTHER" id="PTHR11085:SF10">
    <property type="entry name" value="NAD-DEPENDENT PROTEIN DEACYLASE SIRTUIN-5, MITOCHONDRIAL-RELATED"/>
    <property type="match status" value="1"/>
</dbReference>
<dbReference type="InterPro" id="IPR029035">
    <property type="entry name" value="DHS-like_NAD/FAD-binding_dom"/>
</dbReference>
<keyword evidence="3" id="KW-0963">Cytoplasm</keyword>
<comment type="catalytic activity">
    <reaction evidence="3">
        <text>N(6)-succinyl-L-lysyl-[protein] + NAD(+) + H2O = 2''-O-succinyl-ADP-D-ribose + nicotinamide + L-lysyl-[protein]</text>
        <dbReference type="Rhea" id="RHEA:47668"/>
        <dbReference type="Rhea" id="RHEA-COMP:9752"/>
        <dbReference type="Rhea" id="RHEA-COMP:11877"/>
        <dbReference type="ChEBI" id="CHEBI:15377"/>
        <dbReference type="ChEBI" id="CHEBI:17154"/>
        <dbReference type="ChEBI" id="CHEBI:29969"/>
        <dbReference type="ChEBI" id="CHEBI:57540"/>
        <dbReference type="ChEBI" id="CHEBI:87830"/>
        <dbReference type="ChEBI" id="CHEBI:87832"/>
    </reaction>
</comment>
<evidence type="ECO:0000256" key="2">
    <source>
        <dbReference type="ARBA" id="ARBA00023027"/>
    </source>
</evidence>
<comment type="caution">
    <text evidence="6">The sequence shown here is derived from an EMBL/GenBank/DDBJ whole genome shotgun (WGS) entry which is preliminary data.</text>
</comment>
<dbReference type="InterPro" id="IPR050134">
    <property type="entry name" value="NAD-dep_sirtuin_deacylases"/>
</dbReference>
<dbReference type="HAMAP" id="MF_01121">
    <property type="entry name" value="Sirtuin_ClassIII"/>
    <property type="match status" value="1"/>
</dbReference>
<comment type="function">
    <text evidence="3">NAD-dependent lysine deacetylase and desuccinylase that specifically removes acetyl and succinyl groups on target proteins. Modulates the activities of several proteins which are inactive in their acylated form.</text>
</comment>
<dbReference type="AlphaFoldDB" id="A0ABD4YPB6"/>
<sequence>MKNTHHDIPPALAQALRSARRVVVFTGAGVSAESGIATFRDALTGLWSRFDAQALATPEAFREHPDLVWGWYEWRRAQVLRAAPNAAHHAIAALARHVPALAVITQNVDDLHERAGSRAVTHLHGSLHAPRCSRCGAPQAFATGLPQEPNAGRRLAPPACTECGAPVRPGVVWFGESLPAQAWRDATLAVQQCDLLFSIGTSSLVYPAAELPRLAVAAGATVVQVNPAATPLDAIAHHNLRGAAAQIMPAVLAAAQFAPGLPATPATPGGREVL</sequence>
<feature type="binding site" evidence="3 4">
    <location>
        <position position="163"/>
    </location>
    <ligand>
        <name>Zn(2+)</name>
        <dbReference type="ChEBI" id="CHEBI:29105"/>
    </ligand>
</feature>
<dbReference type="Gene3D" id="3.30.1600.10">
    <property type="entry name" value="SIR2/SIRT2 'Small Domain"/>
    <property type="match status" value="1"/>
</dbReference>
<accession>A0ABD4YPB6</accession>
<feature type="binding site" evidence="3 4">
    <location>
        <position position="135"/>
    </location>
    <ligand>
        <name>Zn(2+)</name>
        <dbReference type="ChEBI" id="CHEBI:29105"/>
    </ligand>
</feature>
<dbReference type="InterPro" id="IPR027546">
    <property type="entry name" value="Sirtuin_class_III"/>
</dbReference>
<keyword evidence="1 6" id="KW-0808">Transferase</keyword>
<dbReference type="InterPro" id="IPR026591">
    <property type="entry name" value="Sirtuin_cat_small_dom_sf"/>
</dbReference>
<feature type="binding site" evidence="3 4">
    <location>
        <position position="132"/>
    </location>
    <ligand>
        <name>Zn(2+)</name>
        <dbReference type="ChEBI" id="CHEBI:29105"/>
    </ligand>
</feature>
<dbReference type="GO" id="GO:0034979">
    <property type="term" value="F:NAD-dependent protein lysine deacetylase activity"/>
    <property type="evidence" value="ECO:0007669"/>
    <property type="project" value="UniProtKB-UniRule"/>
</dbReference>
<dbReference type="EC" id="2.3.1.286" evidence="3"/>
<keyword evidence="3 4" id="KW-0479">Metal-binding</keyword>
<evidence type="ECO:0000313" key="6">
    <source>
        <dbReference type="EMBL" id="MDH1177283.1"/>
    </source>
</evidence>
<reference evidence="6 7" key="1">
    <citation type="submission" date="2022-09" db="EMBL/GenBank/DDBJ databases">
        <title>Intensive care unit water sources are persistently colonized with multi-drug resistant bacteria and are the site of extensive horizontal gene transfer of antibiotic resistance genes.</title>
        <authorList>
            <person name="Diorio-Toth L."/>
        </authorList>
    </citation>
    <scope>NUCLEOTIDE SEQUENCE [LARGE SCALE GENOMIC DNA]</scope>
    <source>
        <strain evidence="6 7">GD03967</strain>
    </source>
</reference>
<dbReference type="RefSeq" id="WP_175155922.1">
    <property type="nucleotide sequence ID" value="NZ_CADIKQ010000003.1"/>
</dbReference>
<comment type="cofactor">
    <cofactor evidence="3">
        <name>Zn(2+)</name>
        <dbReference type="ChEBI" id="CHEBI:29105"/>
    </cofactor>
    <text evidence="3">Binds 1 zinc ion per subunit.</text>
</comment>
<feature type="binding site" evidence="3">
    <location>
        <begin position="200"/>
        <end position="202"/>
    </location>
    <ligand>
        <name>NAD(+)</name>
        <dbReference type="ChEBI" id="CHEBI:57540"/>
    </ligand>
</feature>
<dbReference type="GO" id="GO:0008270">
    <property type="term" value="F:zinc ion binding"/>
    <property type="evidence" value="ECO:0007669"/>
    <property type="project" value="UniProtKB-UniRule"/>
</dbReference>
<evidence type="ECO:0000313" key="7">
    <source>
        <dbReference type="Proteomes" id="UP001158644"/>
    </source>
</evidence>
<dbReference type="GO" id="GO:0070403">
    <property type="term" value="F:NAD+ binding"/>
    <property type="evidence" value="ECO:0007669"/>
    <property type="project" value="UniProtKB-UniRule"/>
</dbReference>
<feature type="binding site" evidence="3">
    <location>
        <begin position="226"/>
        <end position="228"/>
    </location>
    <ligand>
        <name>NAD(+)</name>
        <dbReference type="ChEBI" id="CHEBI:57540"/>
    </ligand>
</feature>
<dbReference type="SUPFAM" id="SSF52467">
    <property type="entry name" value="DHS-like NAD/FAD-binding domain"/>
    <property type="match status" value="1"/>
</dbReference>
<feature type="binding site" evidence="3">
    <location>
        <position position="72"/>
    </location>
    <ligand>
        <name>substrate</name>
    </ligand>
</feature>
<dbReference type="EMBL" id="JAOBZK010000004">
    <property type="protein sequence ID" value="MDH1177283.1"/>
    <property type="molecule type" value="Genomic_DNA"/>
</dbReference>
<name>A0ABD4YPB6_9BURK</name>